<feature type="domain" description="HTH crp-type" evidence="5">
    <location>
        <begin position="164"/>
        <end position="230"/>
    </location>
</feature>
<dbReference type="InterPro" id="IPR036388">
    <property type="entry name" value="WH-like_DNA-bd_sf"/>
</dbReference>
<sequence length="257" mass="28545">MVRFARNDDRMIIDAWMDMDDEQLNFRNELLRAMGPQERELLLPHLEPVALEVPQILETEDTPVSDVYIMESGLASIVARFPGGRDIEVGIVGREGMTGAAVILGGDQSANRTFMQVSGHGFKLPARILSAAMEESRALRGLLLAYVQALLAQTTSTVLANGHAKLEERLARWLLMVHDRTDGMTIGLTHEFLAVMLGVRRAGVTVALHLLEGKGLIRSTRRQIVILNRRGLIEEAHGSYGAAEEEYRRLIGRQLAR</sequence>
<dbReference type="InterPro" id="IPR014710">
    <property type="entry name" value="RmlC-like_jellyroll"/>
</dbReference>
<keyword evidence="3" id="KW-0804">Transcription</keyword>
<dbReference type="Proteomes" id="UP000078551">
    <property type="component" value="Plasmid pRphaN771e"/>
</dbReference>
<dbReference type="Pfam" id="PF13545">
    <property type="entry name" value="HTH_Crp_2"/>
    <property type="match status" value="1"/>
</dbReference>
<dbReference type="Gene3D" id="1.10.10.10">
    <property type="entry name" value="Winged helix-like DNA-binding domain superfamily/Winged helix DNA-binding domain"/>
    <property type="match status" value="1"/>
</dbReference>
<evidence type="ECO:0000313" key="7">
    <source>
        <dbReference type="Proteomes" id="UP000078551"/>
    </source>
</evidence>
<gene>
    <name evidence="6" type="ORF">AMC81_PE00055</name>
</gene>
<evidence type="ECO:0000259" key="4">
    <source>
        <dbReference type="PROSITE" id="PS50042"/>
    </source>
</evidence>
<dbReference type="SUPFAM" id="SSF51206">
    <property type="entry name" value="cAMP-binding domain-like"/>
    <property type="match status" value="1"/>
</dbReference>
<accession>A0ABN4QUN3</accession>
<dbReference type="SUPFAM" id="SSF46785">
    <property type="entry name" value="Winged helix' DNA-binding domain"/>
    <property type="match status" value="1"/>
</dbReference>
<name>A0ABN4QUN3_9HYPH</name>
<organism evidence="6 7">
    <name type="scientific">Rhizobium phaseoli</name>
    <dbReference type="NCBI Taxonomy" id="396"/>
    <lineage>
        <taxon>Bacteria</taxon>
        <taxon>Pseudomonadati</taxon>
        <taxon>Pseudomonadota</taxon>
        <taxon>Alphaproteobacteria</taxon>
        <taxon>Hyphomicrobiales</taxon>
        <taxon>Rhizobiaceae</taxon>
        <taxon>Rhizobium/Agrobacterium group</taxon>
        <taxon>Rhizobium</taxon>
    </lineage>
</organism>
<evidence type="ECO:0000256" key="3">
    <source>
        <dbReference type="ARBA" id="ARBA00023163"/>
    </source>
</evidence>
<dbReference type="EMBL" id="CP013573">
    <property type="protein sequence ID" value="ANL88303.1"/>
    <property type="molecule type" value="Genomic_DNA"/>
</dbReference>
<evidence type="ECO:0000256" key="2">
    <source>
        <dbReference type="ARBA" id="ARBA00023125"/>
    </source>
</evidence>
<keyword evidence="6" id="KW-0614">Plasmid</keyword>
<feature type="domain" description="Cyclic nucleotide-binding" evidence="4">
    <location>
        <begin position="30"/>
        <end position="113"/>
    </location>
</feature>
<dbReference type="InterPro" id="IPR000595">
    <property type="entry name" value="cNMP-bd_dom"/>
</dbReference>
<dbReference type="PROSITE" id="PS51063">
    <property type="entry name" value="HTH_CRP_2"/>
    <property type="match status" value="1"/>
</dbReference>
<dbReference type="PROSITE" id="PS50042">
    <property type="entry name" value="CNMP_BINDING_3"/>
    <property type="match status" value="1"/>
</dbReference>
<dbReference type="InterPro" id="IPR036390">
    <property type="entry name" value="WH_DNA-bd_sf"/>
</dbReference>
<geneLocation type="plasmid" evidence="6 7">
    <name>pRphaN771e</name>
</geneLocation>
<evidence type="ECO:0000256" key="1">
    <source>
        <dbReference type="ARBA" id="ARBA00023015"/>
    </source>
</evidence>
<dbReference type="CDD" id="cd00038">
    <property type="entry name" value="CAP_ED"/>
    <property type="match status" value="1"/>
</dbReference>
<dbReference type="InterPro" id="IPR050397">
    <property type="entry name" value="Env_Response_Regulators"/>
</dbReference>
<dbReference type="InterPro" id="IPR012318">
    <property type="entry name" value="HTH_CRP"/>
</dbReference>
<dbReference type="InterPro" id="IPR018490">
    <property type="entry name" value="cNMP-bd_dom_sf"/>
</dbReference>
<dbReference type="PANTHER" id="PTHR24567">
    <property type="entry name" value="CRP FAMILY TRANSCRIPTIONAL REGULATORY PROTEIN"/>
    <property type="match status" value="1"/>
</dbReference>
<dbReference type="SMART" id="SM00419">
    <property type="entry name" value="HTH_CRP"/>
    <property type="match status" value="1"/>
</dbReference>
<proteinExistence type="predicted"/>
<evidence type="ECO:0000259" key="5">
    <source>
        <dbReference type="PROSITE" id="PS51063"/>
    </source>
</evidence>
<reference evidence="6 7" key="1">
    <citation type="submission" date="2015-11" db="EMBL/GenBank/DDBJ databases">
        <title>The limits of bacterial species coexistence and the symbiotic plasmid transference in sympatric Rhizobium populations.</title>
        <authorList>
            <person name="Perez-Carrascal O.M."/>
            <person name="VanInsberghe D."/>
            <person name="Juarez S."/>
            <person name="Polz M.F."/>
            <person name="Vinuesa P."/>
            <person name="Gonzalez V."/>
        </authorList>
    </citation>
    <scope>NUCLEOTIDE SEQUENCE [LARGE SCALE GENOMIC DNA]</scope>
    <source>
        <strain evidence="6 7">N771</strain>
        <plasmid evidence="6 7">pRphaN771e</plasmid>
    </source>
</reference>
<evidence type="ECO:0000313" key="6">
    <source>
        <dbReference type="EMBL" id="ANL88303.1"/>
    </source>
</evidence>
<keyword evidence="2" id="KW-0238">DNA-binding</keyword>
<protein>
    <submittedName>
        <fullName evidence="6">Cyclic nucleotide-binding domain-containing protein</fullName>
    </submittedName>
</protein>
<dbReference type="SMART" id="SM00100">
    <property type="entry name" value="cNMP"/>
    <property type="match status" value="1"/>
</dbReference>
<keyword evidence="1" id="KW-0805">Transcription regulation</keyword>
<dbReference type="Gene3D" id="2.60.120.10">
    <property type="entry name" value="Jelly Rolls"/>
    <property type="match status" value="1"/>
</dbReference>
<keyword evidence="7" id="KW-1185">Reference proteome</keyword>
<dbReference type="PANTHER" id="PTHR24567:SF74">
    <property type="entry name" value="HTH-TYPE TRANSCRIPTIONAL REGULATOR ARCR"/>
    <property type="match status" value="1"/>
</dbReference>